<keyword evidence="1" id="KW-0472">Membrane</keyword>
<proteinExistence type="predicted"/>
<feature type="transmembrane region" description="Helical" evidence="1">
    <location>
        <begin position="46"/>
        <end position="64"/>
    </location>
</feature>
<comment type="caution">
    <text evidence="2">The sequence shown here is derived from an EMBL/GenBank/DDBJ whole genome shotgun (WGS) entry which is preliminary data.</text>
</comment>
<reference evidence="3" key="1">
    <citation type="submission" date="2017-09" db="EMBL/GenBank/DDBJ databases">
        <title>Metaegenomics of thermophilic ammonia-oxidizing enrichment culture.</title>
        <authorList>
            <person name="Kato S."/>
            <person name="Suzuki K."/>
        </authorList>
    </citation>
    <scope>NUCLEOTIDE SEQUENCE [LARGE SCALE GENOMIC DNA]</scope>
</reference>
<protein>
    <recommendedName>
        <fullName evidence="4">ATP synthase I chain</fullName>
    </recommendedName>
</protein>
<evidence type="ECO:0008006" key="4">
    <source>
        <dbReference type="Google" id="ProtNLM"/>
    </source>
</evidence>
<feature type="transmembrane region" description="Helical" evidence="1">
    <location>
        <begin position="76"/>
        <end position="94"/>
    </location>
</feature>
<dbReference type="EMBL" id="BEHT01000004">
    <property type="protein sequence ID" value="GBC97942.1"/>
    <property type="molecule type" value="Genomic_DNA"/>
</dbReference>
<evidence type="ECO:0000313" key="3">
    <source>
        <dbReference type="Proteomes" id="UP000236173"/>
    </source>
</evidence>
<gene>
    <name evidence="2" type="ORF">HRbin17_00437</name>
</gene>
<keyword evidence="1" id="KW-1133">Transmembrane helix</keyword>
<keyword evidence="1" id="KW-0812">Transmembrane</keyword>
<name>A0A2H5X9S5_9BACT</name>
<dbReference type="Proteomes" id="UP000236173">
    <property type="component" value="Unassembled WGS sequence"/>
</dbReference>
<evidence type="ECO:0000256" key="1">
    <source>
        <dbReference type="SAM" id="Phobius"/>
    </source>
</evidence>
<dbReference type="AlphaFoldDB" id="A0A2H5X9S5"/>
<accession>A0A2H5X9S5</accession>
<organism evidence="2 3">
    <name type="scientific">Candidatus Fervidibacter japonicus</name>
    <dbReference type="NCBI Taxonomy" id="2035412"/>
    <lineage>
        <taxon>Bacteria</taxon>
        <taxon>Candidatus Fervidibacterota</taxon>
        <taxon>Candidatus Fervidibacter</taxon>
    </lineage>
</organism>
<sequence length="143" mass="15609">MATPSPTDLGLLQRVYRTSLLVGGLVALLLCTTANGKWVVNYALGVLVSLSFIKVTELFVTQTFRAAGEVKLRRRWAVPLMVGKWAVLVAGLYFLTRLRYFDGALLAAGIATPHVVFTLKALGITLQSHQAGDRAKGRIRTRP</sequence>
<evidence type="ECO:0000313" key="2">
    <source>
        <dbReference type="EMBL" id="GBC97942.1"/>
    </source>
</evidence>